<evidence type="ECO:0000313" key="22">
    <source>
        <dbReference type="Proteomes" id="UP000276980"/>
    </source>
</evidence>
<dbReference type="Proteomes" id="UP000276980">
    <property type="component" value="Chromosome"/>
</dbReference>
<evidence type="ECO:0000256" key="5">
    <source>
        <dbReference type="ARBA" id="ARBA00022496"/>
    </source>
</evidence>
<dbReference type="InterPro" id="IPR010105">
    <property type="entry name" value="TonB_sidphr_rcpt"/>
</dbReference>
<dbReference type="GO" id="GO:0009279">
    <property type="term" value="C:cell outer membrane"/>
    <property type="evidence" value="ECO:0007669"/>
    <property type="project" value="UniProtKB-SubCell"/>
</dbReference>
<feature type="domain" description="TonB-dependent receptor plug" evidence="20">
    <location>
        <begin position="78"/>
        <end position="173"/>
    </location>
</feature>
<dbReference type="PANTHER" id="PTHR32552:SF74">
    <property type="entry name" value="HYDROXAMATE SIDEROPHORE RECEPTOR FHUE"/>
    <property type="match status" value="1"/>
</dbReference>
<dbReference type="PANTHER" id="PTHR32552">
    <property type="entry name" value="FERRICHROME IRON RECEPTOR-RELATED"/>
    <property type="match status" value="1"/>
</dbReference>
<evidence type="ECO:0000256" key="1">
    <source>
        <dbReference type="ARBA" id="ARBA00004571"/>
    </source>
</evidence>
<evidence type="ECO:0000256" key="7">
    <source>
        <dbReference type="ARBA" id="ARBA00022729"/>
    </source>
</evidence>
<dbReference type="InterPro" id="IPR000531">
    <property type="entry name" value="Beta-barrel_TonB"/>
</dbReference>
<evidence type="ECO:0000256" key="11">
    <source>
        <dbReference type="ARBA" id="ARBA00023136"/>
    </source>
</evidence>
<dbReference type="PROSITE" id="PS01156">
    <property type="entry name" value="TONB_DEPENDENT_REC_2"/>
    <property type="match status" value="1"/>
</dbReference>
<gene>
    <name evidence="21" type="ORF">CFH90_02690</name>
</gene>
<dbReference type="InterPro" id="IPR037066">
    <property type="entry name" value="Plug_dom_sf"/>
</dbReference>
<evidence type="ECO:0000256" key="18">
    <source>
        <dbReference type="SAM" id="SignalP"/>
    </source>
</evidence>
<evidence type="ECO:0000256" key="8">
    <source>
        <dbReference type="ARBA" id="ARBA00023004"/>
    </source>
</evidence>
<dbReference type="GO" id="GO:0038023">
    <property type="term" value="F:signaling receptor activity"/>
    <property type="evidence" value="ECO:0007669"/>
    <property type="project" value="InterPro"/>
</dbReference>
<dbReference type="NCBIfam" id="TIGR01783">
    <property type="entry name" value="TonB-siderophor"/>
    <property type="match status" value="1"/>
</dbReference>
<evidence type="ECO:0000256" key="14">
    <source>
        <dbReference type="PROSITE-ProRule" id="PRU01360"/>
    </source>
</evidence>
<feature type="signal peptide" evidence="18">
    <location>
        <begin position="1"/>
        <end position="32"/>
    </location>
</feature>
<keyword evidence="12 21" id="KW-0675">Receptor</keyword>
<comment type="subcellular location">
    <subcellularLocation>
        <location evidence="1 14">Cell outer membrane</location>
        <topology evidence="1 14">Multi-pass membrane protein</topology>
    </subcellularLocation>
</comment>
<dbReference type="GO" id="GO:0015891">
    <property type="term" value="P:siderophore transport"/>
    <property type="evidence" value="ECO:0007669"/>
    <property type="project" value="InterPro"/>
</dbReference>
<organism evidence="21 22">
    <name type="scientific">Acinetobacter johnsonii</name>
    <dbReference type="NCBI Taxonomy" id="40214"/>
    <lineage>
        <taxon>Bacteria</taxon>
        <taxon>Pseudomonadati</taxon>
        <taxon>Pseudomonadota</taxon>
        <taxon>Gammaproteobacteria</taxon>
        <taxon>Moraxellales</taxon>
        <taxon>Moraxellaceae</taxon>
        <taxon>Acinetobacter</taxon>
    </lineage>
</organism>
<dbReference type="InterPro" id="IPR039426">
    <property type="entry name" value="TonB-dep_rcpt-like"/>
</dbReference>
<feature type="chain" id="PRO_5019497691" evidence="18">
    <location>
        <begin position="33"/>
        <end position="730"/>
    </location>
</feature>
<dbReference type="SUPFAM" id="SSF56935">
    <property type="entry name" value="Porins"/>
    <property type="match status" value="1"/>
</dbReference>
<feature type="domain" description="TonB-dependent receptor-like beta-barrel" evidence="19">
    <location>
        <begin position="262"/>
        <end position="700"/>
    </location>
</feature>
<evidence type="ECO:0000256" key="6">
    <source>
        <dbReference type="ARBA" id="ARBA00022692"/>
    </source>
</evidence>
<keyword evidence="7 18" id="KW-0732">Signal</keyword>
<dbReference type="CDD" id="cd01347">
    <property type="entry name" value="ligand_gated_channel"/>
    <property type="match status" value="1"/>
</dbReference>
<evidence type="ECO:0000256" key="9">
    <source>
        <dbReference type="ARBA" id="ARBA00023065"/>
    </source>
</evidence>
<name>A0A3S9AH96_ACIJO</name>
<dbReference type="Pfam" id="PF07715">
    <property type="entry name" value="Plug"/>
    <property type="match status" value="1"/>
</dbReference>
<evidence type="ECO:0000256" key="2">
    <source>
        <dbReference type="ARBA" id="ARBA00009810"/>
    </source>
</evidence>
<dbReference type="AlphaFoldDB" id="A0A3S9AH96"/>
<evidence type="ECO:0000313" key="21">
    <source>
        <dbReference type="EMBL" id="AZN63007.1"/>
    </source>
</evidence>
<dbReference type="InterPro" id="IPR036942">
    <property type="entry name" value="Beta-barrel_TonB_sf"/>
</dbReference>
<dbReference type="EMBL" id="CP022298">
    <property type="protein sequence ID" value="AZN63007.1"/>
    <property type="molecule type" value="Genomic_DNA"/>
</dbReference>
<evidence type="ECO:0000256" key="16">
    <source>
        <dbReference type="PROSITE-ProRule" id="PRU10144"/>
    </source>
</evidence>
<dbReference type="Gene3D" id="2.170.130.10">
    <property type="entry name" value="TonB-dependent receptor, plug domain"/>
    <property type="match status" value="1"/>
</dbReference>
<keyword evidence="3 14" id="KW-0813">Transport</keyword>
<dbReference type="Pfam" id="PF00593">
    <property type="entry name" value="TonB_dep_Rec_b-barrel"/>
    <property type="match status" value="1"/>
</dbReference>
<dbReference type="InterPro" id="IPR012910">
    <property type="entry name" value="Plug_dom"/>
</dbReference>
<accession>A0A3S9AH96</accession>
<keyword evidence="13 14" id="KW-0998">Cell outer membrane</keyword>
<dbReference type="Gene3D" id="2.40.170.20">
    <property type="entry name" value="TonB-dependent receptor, beta-barrel domain"/>
    <property type="match status" value="1"/>
</dbReference>
<feature type="short sequence motif" description="TonB C-terminal box" evidence="16">
    <location>
        <begin position="713"/>
        <end position="730"/>
    </location>
</feature>
<evidence type="ECO:0000256" key="3">
    <source>
        <dbReference type="ARBA" id="ARBA00022448"/>
    </source>
</evidence>
<dbReference type="PROSITE" id="PS00430">
    <property type="entry name" value="TONB_DEPENDENT_REC_1"/>
    <property type="match status" value="1"/>
</dbReference>
<keyword evidence="10 15" id="KW-0798">TonB box</keyword>
<evidence type="ECO:0000256" key="12">
    <source>
        <dbReference type="ARBA" id="ARBA00023170"/>
    </source>
</evidence>
<dbReference type="GO" id="GO:0015344">
    <property type="term" value="F:siderophore uptake transmembrane transporter activity"/>
    <property type="evidence" value="ECO:0007669"/>
    <property type="project" value="TreeGrafter"/>
</dbReference>
<protein>
    <submittedName>
        <fullName evidence="21">TonB-dependent siderophore receptor</fullName>
    </submittedName>
</protein>
<keyword evidence="6 14" id="KW-0812">Transmembrane</keyword>
<dbReference type="InterPro" id="IPR010917">
    <property type="entry name" value="TonB_rcpt_CS"/>
</dbReference>
<comment type="similarity">
    <text evidence="2 14 17">Belongs to the TonB-dependent receptor family.</text>
</comment>
<evidence type="ECO:0000256" key="4">
    <source>
        <dbReference type="ARBA" id="ARBA00022452"/>
    </source>
</evidence>
<feature type="short sequence motif" description="TonB box" evidence="15">
    <location>
        <begin position="44"/>
        <end position="50"/>
    </location>
</feature>
<keyword evidence="5" id="KW-0410">Iron transport</keyword>
<dbReference type="PROSITE" id="PS52016">
    <property type="entry name" value="TONB_DEPENDENT_REC_3"/>
    <property type="match status" value="1"/>
</dbReference>
<keyword evidence="4 14" id="KW-1134">Transmembrane beta strand</keyword>
<keyword evidence="8" id="KW-0408">Iron</keyword>
<dbReference type="RefSeq" id="WP_126035227.1">
    <property type="nucleotide sequence ID" value="NZ_CP022298.1"/>
</dbReference>
<keyword evidence="9" id="KW-0406">Ion transport</keyword>
<evidence type="ECO:0000256" key="17">
    <source>
        <dbReference type="RuleBase" id="RU003357"/>
    </source>
</evidence>
<evidence type="ECO:0000256" key="10">
    <source>
        <dbReference type="ARBA" id="ARBA00023077"/>
    </source>
</evidence>
<reference evidence="21 22" key="1">
    <citation type="submission" date="2017-06" db="EMBL/GenBank/DDBJ databases">
        <title>Complete Genome Sequence of the Carbazole-Degrading Bacterium Acinetobacter johnsonii IC001.</title>
        <authorList>
            <person name="Vejarano F."/>
            <person name="Suzuki-Minakuchi C."/>
            <person name="Ohtsubo Y."/>
            <person name="Tsuda M."/>
            <person name="Okada K."/>
            <person name="Nojiri H."/>
        </authorList>
    </citation>
    <scope>NUCLEOTIDE SEQUENCE [LARGE SCALE GENOMIC DNA]</scope>
    <source>
        <strain evidence="21 22">IC001</strain>
    </source>
</reference>
<evidence type="ECO:0000256" key="15">
    <source>
        <dbReference type="PROSITE-ProRule" id="PRU10143"/>
    </source>
</evidence>
<proteinExistence type="inferred from homology"/>
<sequence length="730" mass="80779">MYNSPTLNRFKVSPLMLAMAAVTVFLPTLASAAAIDNESTQLETITVQAEEENPAVTRGAKSYTAKSASTSTKLNLSLRETPQSVKVLTREYLDDANINSFQDMLNTVTGLAANRWDERQYPTARGFEVDYYLFDSVPSTVGMDASDPDLTMYDRVELVKGANGLMTGAGNPAIAINMIRKHADSKELTGRLSTSFGSWDNYSSTVDISAPLTRDGDVRGRLVVKHETKDSFMDGYEKENNVLYGVIDADLTDSTYVSVGASYQNLERDGVRWGGLPAFYSDGTGTNFDRSKIISSDWTYWDTDTISAFATMKQKLFKDVNLNINYSYRELKQETALLYFGPSYANGGTVPNTGTVDKATNQGVGSLSTWSDRTKTTENNIDTFISAPFTLGGLQQEVVAGFMYNQSKNDTWYAGSPTLSGATIDFDDINMPLAGDISNTNLYQVPNKTTQTGAYLAGKFILLEPLKLITGVRVSNWKYESEDGVNNRKFNNEVTPYAGLVFDFLDDYSWYASYTEIFKPEDKRNVNGEYLDPRNGNSLETGLKGEFLDGQLNASLAVFKTQQDNVAEAIDNVFIPDANGDPTKEQAYRSVDGVESKGIEFELDGKITNNWDMSFGVAHFNAEDANGKKVQTTAARTSANLFTKYTLDKWSLGGGLNYKSEAYKDEAAGRITQDAYVLANLMAAYQVDQNIKLQLNVNNLFDEKYYEGLGKNSMVYGAPRNATLTFRYQF</sequence>
<dbReference type="InterPro" id="IPR010916">
    <property type="entry name" value="TonB_box_CS"/>
</dbReference>
<evidence type="ECO:0000256" key="13">
    <source>
        <dbReference type="ARBA" id="ARBA00023237"/>
    </source>
</evidence>
<evidence type="ECO:0000259" key="19">
    <source>
        <dbReference type="Pfam" id="PF00593"/>
    </source>
</evidence>
<evidence type="ECO:0000259" key="20">
    <source>
        <dbReference type="Pfam" id="PF07715"/>
    </source>
</evidence>
<keyword evidence="11 14" id="KW-0472">Membrane</keyword>